<reference evidence="2 3" key="1">
    <citation type="submission" date="2017-09" db="EMBL/GenBank/DDBJ databases">
        <title>Depth-based differentiation of microbial function through sediment-hosted aquifers and enrichment of novel symbionts in the deep terrestrial subsurface.</title>
        <authorList>
            <person name="Probst A.J."/>
            <person name="Ladd B."/>
            <person name="Jarett J.K."/>
            <person name="Geller-Mcgrath D.E."/>
            <person name="Sieber C.M."/>
            <person name="Emerson J.B."/>
            <person name="Anantharaman K."/>
            <person name="Thomas B.C."/>
            <person name="Malmstrom R."/>
            <person name="Stieglmeier M."/>
            <person name="Klingl A."/>
            <person name="Woyke T."/>
            <person name="Ryan C.M."/>
            <person name="Banfield J.F."/>
        </authorList>
    </citation>
    <scope>NUCLEOTIDE SEQUENCE [LARGE SCALE GENOMIC DNA]</scope>
    <source>
        <strain evidence="2">CG22_combo_CG10-13_8_21_14_all_39_12</strain>
    </source>
</reference>
<keyword evidence="1" id="KW-0812">Transmembrane</keyword>
<dbReference type="Gene3D" id="3.30.700.10">
    <property type="entry name" value="Glycoprotein, Type 4 Pilin"/>
    <property type="match status" value="1"/>
</dbReference>
<dbReference type="EMBL" id="PCSU01000053">
    <property type="protein sequence ID" value="PIP56441.1"/>
    <property type="molecule type" value="Genomic_DNA"/>
</dbReference>
<dbReference type="AlphaFoldDB" id="A0A2H0BFL9"/>
<organism evidence="2 3">
    <name type="scientific">candidate division WWE3 bacterium CG22_combo_CG10-13_8_21_14_all_39_12</name>
    <dbReference type="NCBI Taxonomy" id="1975094"/>
    <lineage>
        <taxon>Bacteria</taxon>
        <taxon>Katanobacteria</taxon>
    </lineage>
</organism>
<proteinExistence type="predicted"/>
<name>A0A2H0BFL9_UNCKA</name>
<comment type="caution">
    <text evidence="2">The sequence shown here is derived from an EMBL/GenBank/DDBJ whole genome shotgun (WGS) entry which is preliminary data.</text>
</comment>
<feature type="transmembrane region" description="Helical" evidence="1">
    <location>
        <begin position="58"/>
        <end position="78"/>
    </location>
</feature>
<evidence type="ECO:0000256" key="1">
    <source>
        <dbReference type="SAM" id="Phobius"/>
    </source>
</evidence>
<gene>
    <name evidence="2" type="ORF">COX05_02955</name>
</gene>
<dbReference type="Proteomes" id="UP000228495">
    <property type="component" value="Unassembled WGS sequence"/>
</dbReference>
<evidence type="ECO:0000313" key="2">
    <source>
        <dbReference type="EMBL" id="PIP56441.1"/>
    </source>
</evidence>
<protein>
    <submittedName>
        <fullName evidence="2">Uncharacterized protein</fullName>
    </submittedName>
</protein>
<keyword evidence="1" id="KW-1133">Transmembrane helix</keyword>
<evidence type="ECO:0000313" key="3">
    <source>
        <dbReference type="Proteomes" id="UP000228495"/>
    </source>
</evidence>
<accession>A0A2H0BFL9</accession>
<keyword evidence="1" id="KW-0472">Membrane</keyword>
<sequence length="190" mass="21774">MYMLTFPYTVLAQTPKFENLDPSAQAEIRDEAARLGMSVDAFLEKYVSTEVPTDTTNIIIVSSLIGTTLLIGGGAYLFPKFFGKNKLSKKQLSQNDELRKASLDQIKSVLTRFYAKFKRFPTEDEFAAILNKSQTIKPDPRKGEPVKGVQNAYHDYYYDQRNPISLKINPSTYRLWTFFEDGEQYTLKPE</sequence>